<evidence type="ECO:0000259" key="1">
    <source>
        <dbReference type="Pfam" id="PF07883"/>
    </source>
</evidence>
<dbReference type="Proteomes" id="UP000641646">
    <property type="component" value="Unassembled WGS sequence"/>
</dbReference>
<feature type="domain" description="Cupin type-2" evidence="1">
    <location>
        <begin position="41"/>
        <end position="97"/>
    </location>
</feature>
<comment type="caution">
    <text evidence="2">The sequence shown here is derived from an EMBL/GenBank/DDBJ whole genome shotgun (WGS) entry which is preliminary data.</text>
</comment>
<dbReference type="Pfam" id="PF07883">
    <property type="entry name" value="Cupin_2"/>
    <property type="match status" value="1"/>
</dbReference>
<gene>
    <name evidence="2" type="ORF">H6G03_32140</name>
</gene>
<name>A0A926ZKD5_9CYAN</name>
<accession>A0A926ZKD5</accession>
<dbReference type="RefSeq" id="WP_190474187.1">
    <property type="nucleotide sequence ID" value="NZ_JACJPW010000135.1"/>
</dbReference>
<sequence length="117" mass="12701">MVTSTTKLVGFATQLRDLIEYGDSGVRRQIVTKDEKRQAILVCLKAGTVLNSHTSSHDGFITVIEGQGVFTLEGQEIALEPGVFVAMPANAVHSVNAIANLAFLKIVDRHDDCQEHP</sequence>
<evidence type="ECO:0000313" key="2">
    <source>
        <dbReference type="EMBL" id="MBD2185664.1"/>
    </source>
</evidence>
<keyword evidence="3" id="KW-1185">Reference proteome</keyword>
<organism evidence="2 3">
    <name type="scientific">Aerosakkonema funiforme FACHB-1375</name>
    <dbReference type="NCBI Taxonomy" id="2949571"/>
    <lineage>
        <taxon>Bacteria</taxon>
        <taxon>Bacillati</taxon>
        <taxon>Cyanobacteriota</taxon>
        <taxon>Cyanophyceae</taxon>
        <taxon>Oscillatoriophycideae</taxon>
        <taxon>Aerosakkonematales</taxon>
        <taxon>Aerosakkonemataceae</taxon>
        <taxon>Aerosakkonema</taxon>
    </lineage>
</organism>
<protein>
    <submittedName>
        <fullName evidence="2">Cupin domain-containing protein</fullName>
    </submittedName>
</protein>
<reference evidence="2" key="1">
    <citation type="journal article" date="2015" name="ISME J.">
        <title>Draft Genome Sequence of Streptomyces incarnatus NRRL8089, which Produces the Nucleoside Antibiotic Sinefungin.</title>
        <authorList>
            <person name="Oshima K."/>
            <person name="Hattori M."/>
            <person name="Shimizu H."/>
            <person name="Fukuda K."/>
            <person name="Nemoto M."/>
            <person name="Inagaki K."/>
            <person name="Tamura T."/>
        </authorList>
    </citation>
    <scope>NUCLEOTIDE SEQUENCE</scope>
    <source>
        <strain evidence="2">FACHB-1375</strain>
    </source>
</reference>
<dbReference type="Gene3D" id="2.60.120.10">
    <property type="entry name" value="Jelly Rolls"/>
    <property type="match status" value="1"/>
</dbReference>
<dbReference type="PANTHER" id="PTHR37694:SF1">
    <property type="entry name" value="SLR8022 PROTEIN"/>
    <property type="match status" value="1"/>
</dbReference>
<dbReference type="PANTHER" id="PTHR37694">
    <property type="entry name" value="SLR8022 PROTEIN"/>
    <property type="match status" value="1"/>
</dbReference>
<dbReference type="InterPro" id="IPR014710">
    <property type="entry name" value="RmlC-like_jellyroll"/>
</dbReference>
<evidence type="ECO:0000313" key="3">
    <source>
        <dbReference type="Proteomes" id="UP000641646"/>
    </source>
</evidence>
<dbReference type="EMBL" id="JACJPW010000135">
    <property type="protein sequence ID" value="MBD2185664.1"/>
    <property type="molecule type" value="Genomic_DNA"/>
</dbReference>
<dbReference type="SUPFAM" id="SSF51182">
    <property type="entry name" value="RmlC-like cupins"/>
    <property type="match status" value="1"/>
</dbReference>
<dbReference type="CDD" id="cd02230">
    <property type="entry name" value="cupin_HP0902-like"/>
    <property type="match status" value="1"/>
</dbReference>
<reference evidence="2" key="2">
    <citation type="submission" date="2020-08" db="EMBL/GenBank/DDBJ databases">
        <authorList>
            <person name="Chen M."/>
            <person name="Teng W."/>
            <person name="Zhao L."/>
            <person name="Hu C."/>
            <person name="Zhou Y."/>
            <person name="Han B."/>
            <person name="Song L."/>
            <person name="Shu W."/>
        </authorList>
    </citation>
    <scope>NUCLEOTIDE SEQUENCE</scope>
    <source>
        <strain evidence="2">FACHB-1375</strain>
    </source>
</reference>
<proteinExistence type="predicted"/>
<dbReference type="InterPro" id="IPR013096">
    <property type="entry name" value="Cupin_2"/>
</dbReference>
<dbReference type="AlphaFoldDB" id="A0A926ZKD5"/>
<dbReference type="InterPro" id="IPR011051">
    <property type="entry name" value="RmlC_Cupin_sf"/>
</dbReference>